<evidence type="ECO:0000256" key="1">
    <source>
        <dbReference type="ARBA" id="ARBA00022485"/>
    </source>
</evidence>
<dbReference type="Pfam" id="PF12831">
    <property type="entry name" value="FAD_oxidored"/>
    <property type="match status" value="1"/>
</dbReference>
<evidence type="ECO:0000256" key="2">
    <source>
        <dbReference type="ARBA" id="ARBA00022723"/>
    </source>
</evidence>
<dbReference type="GO" id="GO:0051539">
    <property type="term" value="F:4 iron, 4 sulfur cluster binding"/>
    <property type="evidence" value="ECO:0007669"/>
    <property type="project" value="UniProtKB-KW"/>
</dbReference>
<feature type="compositionally biased region" description="Polar residues" evidence="6">
    <location>
        <begin position="488"/>
        <end position="498"/>
    </location>
</feature>
<dbReference type="EMBL" id="CP062983">
    <property type="protein sequence ID" value="QPC80522.1"/>
    <property type="molecule type" value="Genomic_DNA"/>
</dbReference>
<reference evidence="7 8" key="1">
    <citation type="submission" date="2020-02" db="EMBL/GenBank/DDBJ databases">
        <authorList>
            <person name="Zheng R.K."/>
            <person name="Sun C.M."/>
        </authorList>
    </citation>
    <scope>NUCLEOTIDE SEQUENCE [LARGE SCALE GENOMIC DNA]</scope>
    <source>
        <strain evidence="8">rifampicinis</strain>
    </source>
</reference>
<dbReference type="SUPFAM" id="SSF51905">
    <property type="entry name" value="FAD/NAD(P)-binding domain"/>
    <property type="match status" value="1"/>
</dbReference>
<keyword evidence="3" id="KW-0560">Oxidoreductase</keyword>
<dbReference type="PANTHER" id="PTHR43498">
    <property type="entry name" value="FERREDOXIN:COB-COM HETERODISULFIDE REDUCTASE SUBUNIT A"/>
    <property type="match status" value="1"/>
</dbReference>
<protein>
    <submittedName>
        <fullName evidence="7">FAD-dependent oxidoreductase</fullName>
    </submittedName>
</protein>
<keyword evidence="4" id="KW-0408">Iron</keyword>
<keyword evidence="1" id="KW-0004">4Fe-4S</keyword>
<keyword evidence="5" id="KW-0411">Iron-sulfur</keyword>
<dbReference type="InterPro" id="IPR039650">
    <property type="entry name" value="HdrA-like"/>
</dbReference>
<proteinExistence type="predicted"/>
<organism evidence="7 8">
    <name type="scientific">Phototrophicus methaneseepsis</name>
    <dbReference type="NCBI Taxonomy" id="2710758"/>
    <lineage>
        <taxon>Bacteria</taxon>
        <taxon>Bacillati</taxon>
        <taxon>Chloroflexota</taxon>
        <taxon>Candidatus Thermofontia</taxon>
        <taxon>Phototrophicales</taxon>
        <taxon>Phototrophicaceae</taxon>
        <taxon>Phototrophicus</taxon>
    </lineage>
</organism>
<evidence type="ECO:0000256" key="6">
    <source>
        <dbReference type="SAM" id="MobiDB-lite"/>
    </source>
</evidence>
<dbReference type="InterPro" id="IPR036188">
    <property type="entry name" value="FAD/NAD-bd_sf"/>
</dbReference>
<name>A0A7S8E523_9CHLR</name>
<dbReference type="PRINTS" id="PR00368">
    <property type="entry name" value="FADPNR"/>
</dbReference>
<dbReference type="PANTHER" id="PTHR43498:SF1">
    <property type="entry name" value="COB--COM HETERODISULFIDE REDUCTASE IRON-SULFUR SUBUNIT A"/>
    <property type="match status" value="1"/>
</dbReference>
<evidence type="ECO:0000256" key="3">
    <source>
        <dbReference type="ARBA" id="ARBA00023002"/>
    </source>
</evidence>
<gene>
    <name evidence="7" type="ORF">G4Y79_12420</name>
</gene>
<feature type="region of interest" description="Disordered" evidence="6">
    <location>
        <begin position="474"/>
        <end position="498"/>
    </location>
</feature>
<dbReference type="AlphaFoldDB" id="A0A7S8E523"/>
<dbReference type="Gene3D" id="3.50.50.60">
    <property type="entry name" value="FAD/NAD(P)-binding domain"/>
    <property type="match status" value="2"/>
</dbReference>
<evidence type="ECO:0000256" key="4">
    <source>
        <dbReference type="ARBA" id="ARBA00023004"/>
    </source>
</evidence>
<keyword evidence="2" id="KW-0479">Metal-binding</keyword>
<dbReference type="Proteomes" id="UP000594468">
    <property type="component" value="Chromosome"/>
</dbReference>
<evidence type="ECO:0000313" key="8">
    <source>
        <dbReference type="Proteomes" id="UP000594468"/>
    </source>
</evidence>
<keyword evidence="8" id="KW-1185">Reference proteome</keyword>
<dbReference type="GO" id="GO:0046872">
    <property type="term" value="F:metal ion binding"/>
    <property type="evidence" value="ECO:0007669"/>
    <property type="project" value="UniProtKB-KW"/>
</dbReference>
<dbReference type="GO" id="GO:0016491">
    <property type="term" value="F:oxidoreductase activity"/>
    <property type="evidence" value="ECO:0007669"/>
    <property type="project" value="UniProtKB-KW"/>
</dbReference>
<evidence type="ECO:0000313" key="7">
    <source>
        <dbReference type="EMBL" id="QPC80522.1"/>
    </source>
</evidence>
<accession>A0A7S8E523</accession>
<dbReference type="KEGG" id="pmet:G4Y79_12420"/>
<sequence>MNGGNAMLNTIHRQVVVVGAGAAGLTAAISAARNGAETLLIEYQGYLGGISSTLAWIGFHDQDYRQVVKGLPYEFIQRMWAAGQASPFELDIKCSSIISINNHYWKILAMQMVQEAGVQLMLHTQVVETLREGDRITGVIVEHKSGRQKITADVVIDCTGDGDVAARGGVAWEKGRTADGLVQAPTLVFRLGGLDRSEFIEGCKDPEINYREWIHPYPDLWEKTMKRIDQMQVIITGGFAGLMEKARLAGDYDVPQTRLVGVKTHQPDQFLVVSTRVLGLDPTSVESMTDAYTRLYQQVPDLMRFFKNWMPGGKETYLMEIAPMMGVRESRRIMGDYVLSANDIVNGREFDDVIALGGYHIDIHRPSGTWVDSKNVQTYDIPYRCLIAGDVEGLMMAGKCLSATHEGVASTRVIPICMAQGQAVGTAAALAVKAKKSPRDIDIRQLQNTLIDQGAELRQTLGGPDYEAIERIGQLPKDEPPTTGDADQASQTAQAWIK</sequence>
<evidence type="ECO:0000256" key="5">
    <source>
        <dbReference type="ARBA" id="ARBA00023014"/>
    </source>
</evidence>